<dbReference type="CDD" id="cd01147">
    <property type="entry name" value="HemV-2"/>
    <property type="match status" value="1"/>
</dbReference>
<name>A0A645CC55_9ZZZZ</name>
<dbReference type="SUPFAM" id="SSF53807">
    <property type="entry name" value="Helical backbone' metal receptor"/>
    <property type="match status" value="1"/>
</dbReference>
<sequence length="446" mass="48690">MNSRKAKVLAGTLVSLLLLILLALPAVASDSANGSNAANLSDSSAVLSSENLSNSTIASDIMLSILGNSNEDGAIDMDDAEYTESIILGSGNQTQFADATGDNSINMLDVTRIELINLGKAKELTLVDGVGRQVNVALPIEKIVPTDYRTTETLLALGTGDMIVGVDQAFHERMAEFGLSDLPEVAMHSKSIDYEMVLTLKPDIVLLPLSQAENANDIAKNLPNTSIVVMSVASQKTIYSDIATMGFVLGKEKEANELINWMKGYEDLVNERTGDLKSKDTPTFYYEYMSGSEEKWWVITPNDPSAGKVAEGTGGHNIATGLAGNSVEVDPEWVIEKNPDYMFADLMKGFDSGPGKTEEDMENLLTKVLSDRPGFEKVNAVKNQKVYLVDRDIIGGPRWVIGHIFFAKCMHPELFEDIDPTEVHKEYLKKFHNLEVTGTWAYPLPE</sequence>
<dbReference type="PANTHER" id="PTHR30535:SF34">
    <property type="entry name" value="MOLYBDATE-BINDING PROTEIN MOLA"/>
    <property type="match status" value="1"/>
</dbReference>
<gene>
    <name evidence="2" type="ORF">SDC9_121456</name>
</gene>
<dbReference type="PANTHER" id="PTHR30535">
    <property type="entry name" value="VITAMIN B12-BINDING PROTEIN"/>
    <property type="match status" value="1"/>
</dbReference>
<evidence type="ECO:0000313" key="2">
    <source>
        <dbReference type="EMBL" id="MPM74468.1"/>
    </source>
</evidence>
<dbReference type="PROSITE" id="PS50983">
    <property type="entry name" value="FE_B12_PBP"/>
    <property type="match status" value="1"/>
</dbReference>
<dbReference type="InterPro" id="IPR050902">
    <property type="entry name" value="ABC_Transporter_SBP"/>
</dbReference>
<organism evidence="2">
    <name type="scientific">bioreactor metagenome</name>
    <dbReference type="NCBI Taxonomy" id="1076179"/>
    <lineage>
        <taxon>unclassified sequences</taxon>
        <taxon>metagenomes</taxon>
        <taxon>ecological metagenomes</taxon>
    </lineage>
</organism>
<dbReference type="Gene3D" id="1.10.1330.10">
    <property type="entry name" value="Dockerin domain"/>
    <property type="match status" value="1"/>
</dbReference>
<feature type="domain" description="Fe/B12 periplasmic-binding" evidence="1">
    <location>
        <begin position="142"/>
        <end position="418"/>
    </location>
</feature>
<protein>
    <recommendedName>
        <fullName evidence="1">Fe/B12 periplasmic-binding domain-containing protein</fullName>
    </recommendedName>
</protein>
<proteinExistence type="predicted"/>
<dbReference type="Pfam" id="PF01497">
    <property type="entry name" value="Peripla_BP_2"/>
    <property type="match status" value="1"/>
</dbReference>
<reference evidence="2" key="1">
    <citation type="submission" date="2019-08" db="EMBL/GenBank/DDBJ databases">
        <authorList>
            <person name="Kucharzyk K."/>
            <person name="Murdoch R.W."/>
            <person name="Higgins S."/>
            <person name="Loffler F."/>
        </authorList>
    </citation>
    <scope>NUCLEOTIDE SEQUENCE</scope>
</reference>
<dbReference type="SUPFAM" id="SSF63446">
    <property type="entry name" value="Type I dockerin domain"/>
    <property type="match status" value="1"/>
</dbReference>
<evidence type="ECO:0000259" key="1">
    <source>
        <dbReference type="PROSITE" id="PS50983"/>
    </source>
</evidence>
<dbReference type="InterPro" id="IPR002491">
    <property type="entry name" value="ABC_transptr_periplasmic_BD"/>
</dbReference>
<dbReference type="InterPro" id="IPR036439">
    <property type="entry name" value="Dockerin_dom_sf"/>
</dbReference>
<comment type="caution">
    <text evidence="2">The sequence shown here is derived from an EMBL/GenBank/DDBJ whole genome shotgun (WGS) entry which is preliminary data.</text>
</comment>
<accession>A0A645CC55</accession>
<dbReference type="GO" id="GO:0000272">
    <property type="term" value="P:polysaccharide catabolic process"/>
    <property type="evidence" value="ECO:0007669"/>
    <property type="project" value="InterPro"/>
</dbReference>
<dbReference type="AlphaFoldDB" id="A0A645CC55"/>
<dbReference type="Gene3D" id="3.40.50.1980">
    <property type="entry name" value="Nitrogenase molybdenum iron protein domain"/>
    <property type="match status" value="2"/>
</dbReference>
<dbReference type="EMBL" id="VSSQ01025985">
    <property type="protein sequence ID" value="MPM74468.1"/>
    <property type="molecule type" value="Genomic_DNA"/>
</dbReference>